<name>A0ABP3XZW1_9FLAO</name>
<dbReference type="InterPro" id="IPR011006">
    <property type="entry name" value="CheY-like_superfamily"/>
</dbReference>
<dbReference type="PROSITE" id="PS50043">
    <property type="entry name" value="HTH_LUXR_2"/>
    <property type="match status" value="1"/>
</dbReference>
<gene>
    <name evidence="6" type="ORF">GCM10009118_12780</name>
</gene>
<feature type="domain" description="HTH luxR-type" evidence="4">
    <location>
        <begin position="139"/>
        <end position="204"/>
    </location>
</feature>
<dbReference type="CDD" id="cd06170">
    <property type="entry name" value="LuxR_C_like"/>
    <property type="match status" value="1"/>
</dbReference>
<evidence type="ECO:0000256" key="3">
    <source>
        <dbReference type="PROSITE-ProRule" id="PRU00169"/>
    </source>
</evidence>
<feature type="modified residue" description="4-aspartylphosphate" evidence="3">
    <location>
        <position position="53"/>
    </location>
</feature>
<evidence type="ECO:0000259" key="5">
    <source>
        <dbReference type="PROSITE" id="PS50110"/>
    </source>
</evidence>
<dbReference type="Pfam" id="PF00196">
    <property type="entry name" value="GerE"/>
    <property type="match status" value="1"/>
</dbReference>
<evidence type="ECO:0000256" key="1">
    <source>
        <dbReference type="ARBA" id="ARBA00022553"/>
    </source>
</evidence>
<dbReference type="Gene3D" id="3.40.50.2300">
    <property type="match status" value="1"/>
</dbReference>
<dbReference type="InterPro" id="IPR016032">
    <property type="entry name" value="Sig_transdc_resp-reg_C-effctor"/>
</dbReference>
<dbReference type="SUPFAM" id="SSF52172">
    <property type="entry name" value="CheY-like"/>
    <property type="match status" value="1"/>
</dbReference>
<dbReference type="PROSITE" id="PS50110">
    <property type="entry name" value="RESPONSE_REGULATORY"/>
    <property type="match status" value="1"/>
</dbReference>
<keyword evidence="2" id="KW-0238">DNA-binding</keyword>
<dbReference type="SMART" id="SM00421">
    <property type="entry name" value="HTH_LUXR"/>
    <property type="match status" value="1"/>
</dbReference>
<reference evidence="7" key="1">
    <citation type="journal article" date="2019" name="Int. J. Syst. Evol. Microbiol.">
        <title>The Global Catalogue of Microorganisms (GCM) 10K type strain sequencing project: providing services to taxonomists for standard genome sequencing and annotation.</title>
        <authorList>
            <consortium name="The Broad Institute Genomics Platform"/>
            <consortium name="The Broad Institute Genome Sequencing Center for Infectious Disease"/>
            <person name="Wu L."/>
            <person name="Ma J."/>
        </authorList>
    </citation>
    <scope>NUCLEOTIDE SEQUENCE [LARGE SCALE GENOMIC DNA]</scope>
    <source>
        <strain evidence="7">JCM 16083</strain>
    </source>
</reference>
<dbReference type="CDD" id="cd17535">
    <property type="entry name" value="REC_NarL-like"/>
    <property type="match status" value="1"/>
</dbReference>
<dbReference type="SUPFAM" id="SSF46894">
    <property type="entry name" value="C-terminal effector domain of the bipartite response regulators"/>
    <property type="match status" value="1"/>
</dbReference>
<keyword evidence="7" id="KW-1185">Reference proteome</keyword>
<dbReference type="RefSeq" id="WP_343785791.1">
    <property type="nucleotide sequence ID" value="NZ_BAAAFH010000007.1"/>
</dbReference>
<dbReference type="PANTHER" id="PTHR43214:SF43">
    <property type="entry name" value="TWO-COMPONENT RESPONSE REGULATOR"/>
    <property type="match status" value="1"/>
</dbReference>
<dbReference type="InterPro" id="IPR036388">
    <property type="entry name" value="WH-like_DNA-bd_sf"/>
</dbReference>
<dbReference type="InterPro" id="IPR058245">
    <property type="entry name" value="NreC/VraR/RcsB-like_REC"/>
</dbReference>
<evidence type="ECO:0000259" key="4">
    <source>
        <dbReference type="PROSITE" id="PS50043"/>
    </source>
</evidence>
<dbReference type="SMART" id="SM00448">
    <property type="entry name" value="REC"/>
    <property type="match status" value="1"/>
</dbReference>
<proteinExistence type="predicted"/>
<dbReference type="InterPro" id="IPR001789">
    <property type="entry name" value="Sig_transdc_resp-reg_receiver"/>
</dbReference>
<dbReference type="Proteomes" id="UP001501126">
    <property type="component" value="Unassembled WGS sequence"/>
</dbReference>
<keyword evidence="1 3" id="KW-0597">Phosphoprotein</keyword>
<dbReference type="PRINTS" id="PR00038">
    <property type="entry name" value="HTHLUXR"/>
</dbReference>
<dbReference type="InterPro" id="IPR039420">
    <property type="entry name" value="WalR-like"/>
</dbReference>
<evidence type="ECO:0000313" key="7">
    <source>
        <dbReference type="Proteomes" id="UP001501126"/>
    </source>
</evidence>
<protein>
    <submittedName>
        <fullName evidence="6">Response regulator transcription factor</fullName>
    </submittedName>
</protein>
<dbReference type="Gene3D" id="1.10.10.10">
    <property type="entry name" value="Winged helix-like DNA-binding domain superfamily/Winged helix DNA-binding domain"/>
    <property type="match status" value="1"/>
</dbReference>
<dbReference type="Pfam" id="PF00072">
    <property type="entry name" value="Response_reg"/>
    <property type="match status" value="1"/>
</dbReference>
<organism evidence="6 7">
    <name type="scientific">Wandonia haliotis</name>
    <dbReference type="NCBI Taxonomy" id="574963"/>
    <lineage>
        <taxon>Bacteria</taxon>
        <taxon>Pseudomonadati</taxon>
        <taxon>Bacteroidota</taxon>
        <taxon>Flavobacteriia</taxon>
        <taxon>Flavobacteriales</taxon>
        <taxon>Crocinitomicaceae</taxon>
        <taxon>Wandonia</taxon>
    </lineage>
</organism>
<dbReference type="InterPro" id="IPR000792">
    <property type="entry name" value="Tscrpt_reg_LuxR_C"/>
</dbReference>
<evidence type="ECO:0000313" key="6">
    <source>
        <dbReference type="EMBL" id="GAA0874870.1"/>
    </source>
</evidence>
<dbReference type="EMBL" id="BAAAFH010000007">
    <property type="protein sequence ID" value="GAA0874870.1"/>
    <property type="molecule type" value="Genomic_DNA"/>
</dbReference>
<accession>A0ABP3XZW1</accession>
<dbReference type="PANTHER" id="PTHR43214">
    <property type="entry name" value="TWO-COMPONENT RESPONSE REGULATOR"/>
    <property type="match status" value="1"/>
</dbReference>
<comment type="caution">
    <text evidence="6">The sequence shown here is derived from an EMBL/GenBank/DDBJ whole genome shotgun (WGS) entry which is preliminary data.</text>
</comment>
<feature type="domain" description="Response regulatory" evidence="5">
    <location>
        <begin position="2"/>
        <end position="118"/>
    </location>
</feature>
<sequence length="206" mass="22955">MKILVADDHEIIASGIRSFLTDKLGALEVKSAVNLAQLKQILAKEKFDILLQDIRFGNDDGRTFLSEIRKMHPDLLIVALSSHTDEFTVKSALAAGCSGYVSKSSPLEEILEAIQAITKGKQFVSKDIRDAMLTNLMNGESDKIKLTKRELEVLKAIQDELSTREIAEKLFLSEKTIEGYRSNLFLKFQVKNVAGLVKQAILQGYI</sequence>
<evidence type="ECO:0000256" key="2">
    <source>
        <dbReference type="ARBA" id="ARBA00023125"/>
    </source>
</evidence>